<dbReference type="OrthoDB" id="9809878at2"/>
<dbReference type="PANTHER" id="PTHR10302">
    <property type="entry name" value="SINGLE-STRANDED DNA-BINDING PROTEIN"/>
    <property type="match status" value="1"/>
</dbReference>
<evidence type="ECO:0000313" key="9">
    <source>
        <dbReference type="Proteomes" id="UP000297668"/>
    </source>
</evidence>
<dbReference type="GO" id="GO:0006281">
    <property type="term" value="P:DNA repair"/>
    <property type="evidence" value="ECO:0007669"/>
    <property type="project" value="UniProtKB-UniRule"/>
</dbReference>
<evidence type="ECO:0000256" key="1">
    <source>
        <dbReference type="ARBA" id="ARBA00023125"/>
    </source>
</evidence>
<keyword evidence="8" id="KW-1185">Reference proteome</keyword>
<dbReference type="InterPro" id="IPR012340">
    <property type="entry name" value="NA-bd_OB-fold"/>
</dbReference>
<dbReference type="InterPro" id="IPR011344">
    <property type="entry name" value="ssDNA-bd"/>
</dbReference>
<keyword evidence="2" id="KW-0234">DNA repair</keyword>
<reference evidence="5" key="2">
    <citation type="journal article" date="2020" name="mSystems">
        <title>Genome- and Community-Level Interaction Insights into Carbon Utilization and Element Cycling Functions of Hydrothermarchaeota in Hydrothermal Sediment.</title>
        <authorList>
            <person name="Zhou Z."/>
            <person name="Liu Y."/>
            <person name="Xu W."/>
            <person name="Pan J."/>
            <person name="Luo Z.H."/>
            <person name="Li M."/>
        </authorList>
    </citation>
    <scope>NUCLEOTIDE SEQUENCE [LARGE SCALE GENOMIC DNA]</scope>
    <source>
        <strain evidence="5">SpSt-611</strain>
    </source>
</reference>
<keyword evidence="2" id="KW-0233">DNA recombination</keyword>
<keyword evidence="1 2" id="KW-0238">DNA-binding</keyword>
<protein>
    <recommendedName>
        <fullName evidence="2 3">Single-stranded DNA-binding protein</fullName>
        <shortName evidence="2">SSB</shortName>
    </recommendedName>
</protein>
<dbReference type="CDD" id="cd04496">
    <property type="entry name" value="SSB_OBF"/>
    <property type="match status" value="2"/>
</dbReference>
<evidence type="ECO:0000256" key="2">
    <source>
        <dbReference type="HAMAP-Rule" id="MF_00984"/>
    </source>
</evidence>
<gene>
    <name evidence="7" type="primary">ssb</name>
    <name evidence="6" type="ORF">E0489_10370</name>
    <name evidence="7" type="ORF">E0687_08985</name>
    <name evidence="5" type="ORF">ENT80_01785</name>
</gene>
<comment type="caution">
    <text evidence="7">The sequence shown here is derived from an EMBL/GenBank/DDBJ whole genome shotgun (WGS) entry which is preliminary data.</text>
</comment>
<dbReference type="HAMAP" id="MF_00984">
    <property type="entry name" value="SSB"/>
    <property type="match status" value="2"/>
</dbReference>
<name>A0A4Y9EUA1_9DEIN</name>
<accession>A0A4Y9EUA1</accession>
<dbReference type="EMBL" id="DTAB01000107">
    <property type="protein sequence ID" value="HGN84892.1"/>
    <property type="molecule type" value="Genomic_DNA"/>
</dbReference>
<dbReference type="Pfam" id="PF00436">
    <property type="entry name" value="SSB"/>
    <property type="match status" value="2"/>
</dbReference>
<dbReference type="NCBIfam" id="TIGR00621">
    <property type="entry name" value="ssb"/>
    <property type="match status" value="2"/>
</dbReference>
<dbReference type="AlphaFoldDB" id="A0A4Y9EUA1"/>
<dbReference type="PANTHER" id="PTHR10302:SF27">
    <property type="entry name" value="SINGLE-STRANDED DNA-BINDING PROTEIN"/>
    <property type="match status" value="1"/>
</dbReference>
<keyword evidence="2" id="KW-0235">DNA replication</keyword>
<dbReference type="InterPro" id="IPR000424">
    <property type="entry name" value="Primosome_PriB/ssb"/>
</dbReference>
<dbReference type="GO" id="GO:0006260">
    <property type="term" value="P:DNA replication"/>
    <property type="evidence" value="ECO:0007669"/>
    <property type="project" value="UniProtKB-UniRule"/>
</dbReference>
<feature type="compositionally biased region" description="Acidic residues" evidence="4">
    <location>
        <begin position="254"/>
        <end position="270"/>
    </location>
</feature>
<dbReference type="EMBL" id="SKBL01000020">
    <property type="protein sequence ID" value="TFU15117.1"/>
    <property type="molecule type" value="Genomic_DNA"/>
</dbReference>
<keyword evidence="2" id="KW-0227">DNA damage</keyword>
<dbReference type="STRING" id="1449357.GCA_000744175_00327"/>
<evidence type="ECO:0000256" key="3">
    <source>
        <dbReference type="RuleBase" id="RU000524"/>
    </source>
</evidence>
<dbReference type="RefSeq" id="WP_038040575.1">
    <property type="nucleotide sequence ID" value="NZ_JAKEDU010000008.1"/>
</dbReference>
<reference evidence="8 9" key="1">
    <citation type="submission" date="2019-03" db="EMBL/GenBank/DDBJ databases">
        <title>Thermus tengchongensis species for the arsenic transformation mechanism.</title>
        <authorList>
            <person name="Yuan G.C."/>
        </authorList>
    </citation>
    <scope>NUCLEOTIDE SEQUENCE [LARGE SCALE GENOMIC DNA]</scope>
    <source>
        <strain evidence="7 9">15W</strain>
        <strain evidence="6 8">15Y</strain>
    </source>
</reference>
<evidence type="ECO:0000313" key="5">
    <source>
        <dbReference type="EMBL" id="HGN84892.1"/>
    </source>
</evidence>
<evidence type="ECO:0000313" key="6">
    <source>
        <dbReference type="EMBL" id="TFU15117.1"/>
    </source>
</evidence>
<dbReference type="Proteomes" id="UP000297244">
    <property type="component" value="Unassembled WGS sequence"/>
</dbReference>
<feature type="region of interest" description="Disordered" evidence="4">
    <location>
        <begin position="226"/>
        <end position="270"/>
    </location>
</feature>
<proteinExistence type="inferred from homology"/>
<dbReference type="SUPFAM" id="SSF50249">
    <property type="entry name" value="Nucleic acid-binding proteins"/>
    <property type="match status" value="2"/>
</dbReference>
<dbReference type="GO" id="GO:0003697">
    <property type="term" value="F:single-stranded DNA binding"/>
    <property type="evidence" value="ECO:0007669"/>
    <property type="project" value="UniProtKB-UniRule"/>
</dbReference>
<comment type="function">
    <text evidence="2">Plays an important role in DNA replication, recombination and repair. Binds to ssDNA and to an array of partner proteins to recruit them to their sites of action during DNA metabolism.</text>
</comment>
<dbReference type="GO" id="GO:0009295">
    <property type="term" value="C:nucleoid"/>
    <property type="evidence" value="ECO:0007669"/>
    <property type="project" value="TreeGrafter"/>
</dbReference>
<dbReference type="PROSITE" id="PS50935">
    <property type="entry name" value="SSB"/>
    <property type="match status" value="2"/>
</dbReference>
<feature type="short sequence motif" description="Important for interaction with partner proteins" evidence="2">
    <location>
        <begin position="265"/>
        <end position="270"/>
    </location>
</feature>
<dbReference type="EMBL" id="SJZF01000015">
    <property type="protein sequence ID" value="TFU25864.1"/>
    <property type="molecule type" value="Genomic_DNA"/>
</dbReference>
<comment type="caution">
    <text evidence="2">Lacks conserved residue(s) required for the propagation of feature annotation.</text>
</comment>
<dbReference type="Gene3D" id="2.40.50.140">
    <property type="entry name" value="Nucleic acid-binding proteins"/>
    <property type="match status" value="2"/>
</dbReference>
<organism evidence="7 9">
    <name type="scientific">Thermus tengchongensis</name>
    <dbReference type="NCBI Taxonomy" id="1214928"/>
    <lineage>
        <taxon>Bacteria</taxon>
        <taxon>Thermotogati</taxon>
        <taxon>Deinococcota</taxon>
        <taxon>Deinococci</taxon>
        <taxon>Thermales</taxon>
        <taxon>Thermaceae</taxon>
        <taxon>Thermus</taxon>
    </lineage>
</organism>
<evidence type="ECO:0000313" key="7">
    <source>
        <dbReference type="EMBL" id="TFU25864.1"/>
    </source>
</evidence>
<dbReference type="GO" id="GO:0006310">
    <property type="term" value="P:DNA recombination"/>
    <property type="evidence" value="ECO:0007669"/>
    <property type="project" value="UniProtKB-UniRule"/>
</dbReference>
<evidence type="ECO:0000313" key="8">
    <source>
        <dbReference type="Proteomes" id="UP000297244"/>
    </source>
</evidence>
<sequence length="270" mass="30762">MARGLNRVFLIGTLTGHPDMRYTPGGMAILDLNLAGQDVLVDEMGQEREIPWYHRVRLLGRQAEMWGDVLKQGQLLFVEGRLEYRQWEREGEKRSEIQIRADFVDPLEGRGRETLEDARGQPRLRRALNQVVLMGNLTRDPDLRYTPQGTAVVRLGLAVNERRRGQGAEEEKTHFIEVQAWRDLAEWAGELRRGDGLLVIGRLVNDSWTSSSGERRFQTRVEALRLEQPTRGPERTGGSRPQEPGRSVQTGGVDIDEGLEDFPPEEDLPF</sequence>
<dbReference type="Proteomes" id="UP000297668">
    <property type="component" value="Unassembled WGS sequence"/>
</dbReference>
<evidence type="ECO:0000256" key="4">
    <source>
        <dbReference type="SAM" id="MobiDB-lite"/>
    </source>
</evidence>